<dbReference type="InterPro" id="IPR056442">
    <property type="entry name" value="GINT1_N"/>
</dbReference>
<evidence type="ECO:0000259" key="1">
    <source>
        <dbReference type="Pfam" id="PF24793"/>
    </source>
</evidence>
<comment type="caution">
    <text evidence="2">The sequence shown here is derived from an EMBL/GenBank/DDBJ whole genome shotgun (WGS) entry which is preliminary data.</text>
</comment>
<dbReference type="SUPFAM" id="SSF75005">
    <property type="entry name" value="Arabinanase/levansucrase/invertase"/>
    <property type="match status" value="1"/>
</dbReference>
<organism evidence="2 3">
    <name type="scientific">Gillisia lutea</name>
    <dbReference type="NCBI Taxonomy" id="2909668"/>
    <lineage>
        <taxon>Bacteria</taxon>
        <taxon>Pseudomonadati</taxon>
        <taxon>Bacteroidota</taxon>
        <taxon>Flavobacteriia</taxon>
        <taxon>Flavobacteriales</taxon>
        <taxon>Flavobacteriaceae</taxon>
        <taxon>Gillisia</taxon>
    </lineage>
</organism>
<gene>
    <name evidence="2" type="ORF">L1I30_10685</name>
</gene>
<proteinExistence type="predicted"/>
<dbReference type="InterPro" id="IPR023296">
    <property type="entry name" value="Glyco_hydro_beta-prop_sf"/>
</dbReference>
<name>A0ABS9EJU5_9FLAO</name>
<dbReference type="EMBL" id="JAKGTH010000009">
    <property type="protein sequence ID" value="MCF4102134.1"/>
    <property type="molecule type" value="Genomic_DNA"/>
</dbReference>
<evidence type="ECO:0000313" key="2">
    <source>
        <dbReference type="EMBL" id="MCF4102134.1"/>
    </source>
</evidence>
<dbReference type="Pfam" id="PF24793">
    <property type="entry name" value="GINT1_N"/>
    <property type="match status" value="1"/>
</dbReference>
<feature type="domain" description="Glucosamine inositolphosphorylceramide transferase 1 N-terminal" evidence="1">
    <location>
        <begin position="69"/>
        <end position="301"/>
    </location>
</feature>
<evidence type="ECO:0000313" key="3">
    <source>
        <dbReference type="Proteomes" id="UP001179363"/>
    </source>
</evidence>
<keyword evidence="3" id="KW-1185">Reference proteome</keyword>
<reference evidence="2" key="1">
    <citation type="submission" date="2022-01" db="EMBL/GenBank/DDBJ databases">
        <title>Gillisia lutea sp. nov., isolated from marine plastic residues from the Malvarosa beach (Valencia, Spain).</title>
        <authorList>
            <person name="Vidal-Verdu A."/>
            <person name="Molina-Menor E."/>
            <person name="Satari L."/>
            <person name="Pascual J."/>
            <person name="Pereto J."/>
            <person name="Porcar M."/>
        </authorList>
    </citation>
    <scope>NUCLEOTIDE SEQUENCE</scope>
    <source>
        <strain evidence="2">M10.2A</strain>
    </source>
</reference>
<protein>
    <recommendedName>
        <fullName evidence="1">Glucosamine inositolphosphorylceramide transferase 1 N-terminal domain-containing protein</fullName>
    </recommendedName>
</protein>
<dbReference type="RefSeq" id="WP_236134281.1">
    <property type="nucleotide sequence ID" value="NZ_JAKGTH010000009.1"/>
</dbReference>
<dbReference type="Gene3D" id="2.115.10.20">
    <property type="entry name" value="Glycosyl hydrolase domain, family 43"/>
    <property type="match status" value="1"/>
</dbReference>
<accession>A0ABS9EJU5</accession>
<dbReference type="Proteomes" id="UP001179363">
    <property type="component" value="Unassembled WGS sequence"/>
</dbReference>
<sequence length="330" mass="39145">MRKSCIIFGSIILIILSLSFFNYNYPFITPKVGKWSVGFQKVGHIFPSVIVDSKQLIPYTRLDSILKSEDNYIADPFYIQEAGIYYLFVELKGRENADIALFTSNNGQEYSYQGIVLNESFHLSYPQVFKYKKEYYMLPETNETNQVLLYKAQNFPYNWIIEDTLIKNTRLKDPTILLSKDRNLIIGVDDKLTQFIYEADSLRGKWNEVENYKQGWGNETRPAGRFFRLDENWYLPVQDRSLGYGSGVSIYKLQLKDRLELVKEKSRYLEAQKKIKWFNRGMHHLDIQADGKSYYMVYDGDHNINDEEYFQMKRTFKFNLIDIYNYFSKN</sequence>